<protein>
    <submittedName>
        <fullName evidence="2">Uncharacterized protein</fullName>
    </submittedName>
</protein>
<name>A0AAV3ZBB9_9GAST</name>
<dbReference type="EMBL" id="BLXT01002683">
    <property type="protein sequence ID" value="GFN96560.1"/>
    <property type="molecule type" value="Genomic_DNA"/>
</dbReference>
<organism evidence="2 3">
    <name type="scientific">Plakobranchus ocellatus</name>
    <dbReference type="NCBI Taxonomy" id="259542"/>
    <lineage>
        <taxon>Eukaryota</taxon>
        <taxon>Metazoa</taxon>
        <taxon>Spiralia</taxon>
        <taxon>Lophotrochozoa</taxon>
        <taxon>Mollusca</taxon>
        <taxon>Gastropoda</taxon>
        <taxon>Heterobranchia</taxon>
        <taxon>Euthyneura</taxon>
        <taxon>Panpulmonata</taxon>
        <taxon>Sacoglossa</taxon>
        <taxon>Placobranchoidea</taxon>
        <taxon>Plakobranchidae</taxon>
        <taxon>Plakobranchus</taxon>
    </lineage>
</organism>
<evidence type="ECO:0000256" key="1">
    <source>
        <dbReference type="SAM" id="SignalP"/>
    </source>
</evidence>
<gene>
    <name evidence="2" type="ORF">PoB_002306600</name>
</gene>
<dbReference type="Proteomes" id="UP000735302">
    <property type="component" value="Unassembled WGS sequence"/>
</dbReference>
<keyword evidence="3" id="KW-1185">Reference proteome</keyword>
<feature type="signal peptide" evidence="1">
    <location>
        <begin position="1"/>
        <end position="35"/>
    </location>
</feature>
<accession>A0AAV3ZBB9</accession>
<feature type="chain" id="PRO_5043416468" evidence="1">
    <location>
        <begin position="36"/>
        <end position="117"/>
    </location>
</feature>
<reference evidence="2 3" key="1">
    <citation type="journal article" date="2021" name="Elife">
        <title>Chloroplast acquisition without the gene transfer in kleptoplastic sea slugs, Plakobranchus ocellatus.</title>
        <authorList>
            <person name="Maeda T."/>
            <person name="Takahashi S."/>
            <person name="Yoshida T."/>
            <person name="Shimamura S."/>
            <person name="Takaki Y."/>
            <person name="Nagai Y."/>
            <person name="Toyoda A."/>
            <person name="Suzuki Y."/>
            <person name="Arimoto A."/>
            <person name="Ishii H."/>
            <person name="Satoh N."/>
            <person name="Nishiyama T."/>
            <person name="Hasebe M."/>
            <person name="Maruyama T."/>
            <person name="Minagawa J."/>
            <person name="Obokata J."/>
            <person name="Shigenobu S."/>
        </authorList>
    </citation>
    <scope>NUCLEOTIDE SEQUENCE [LARGE SCALE GENOMIC DNA]</scope>
</reference>
<dbReference type="AlphaFoldDB" id="A0AAV3ZBB9"/>
<proteinExistence type="predicted"/>
<keyword evidence="1" id="KW-0732">Signal</keyword>
<evidence type="ECO:0000313" key="2">
    <source>
        <dbReference type="EMBL" id="GFN96560.1"/>
    </source>
</evidence>
<sequence>MHDFPPDTTSQRMGKSHAFVFLMALVLYWAHKSSARSPVNMLTSVCDRKWELIYTHDEYGNATFGNKKELIKLALNGNYVRARLYLPDHMLHLPADSLSKYKDQVIHSSYKIRKTIP</sequence>
<evidence type="ECO:0000313" key="3">
    <source>
        <dbReference type="Proteomes" id="UP000735302"/>
    </source>
</evidence>
<comment type="caution">
    <text evidence="2">The sequence shown here is derived from an EMBL/GenBank/DDBJ whole genome shotgun (WGS) entry which is preliminary data.</text>
</comment>